<proteinExistence type="predicted"/>
<reference evidence="2 3" key="2">
    <citation type="submission" date="2018-03" db="EMBL/GenBank/DDBJ databases">
        <title>Genetic Diversity and Phenotypic Plasticity of AHL Mediated Quorum Sensing in Environmental Strains of Vibrio mediterranei.</title>
        <authorList>
            <person name="Lantoine F."/>
            <person name="Vouve F."/>
        </authorList>
    </citation>
    <scope>NUCLEOTIDE SEQUENCE [LARGE SCALE GENOMIC DNA]</scope>
    <source>
        <strain evidence="2 3">17LN0615E</strain>
    </source>
</reference>
<evidence type="ECO:0000313" key="3">
    <source>
        <dbReference type="Proteomes" id="UP000238163"/>
    </source>
</evidence>
<name>A0A2S9ZLQ6_9VIBR</name>
<organism evidence="1 4">
    <name type="scientific">Vibrio mediterranei</name>
    <dbReference type="NCBI Taxonomy" id="689"/>
    <lineage>
        <taxon>Bacteria</taxon>
        <taxon>Pseudomonadati</taxon>
        <taxon>Pseudomonadota</taxon>
        <taxon>Gammaproteobacteria</taxon>
        <taxon>Vibrionales</taxon>
        <taxon>Vibrionaceae</taxon>
        <taxon>Vibrio</taxon>
    </lineage>
</organism>
<evidence type="ECO:0000313" key="4">
    <source>
        <dbReference type="Proteomes" id="UP000279760"/>
    </source>
</evidence>
<evidence type="ECO:0000313" key="1">
    <source>
        <dbReference type="EMBL" id="AYV24794.1"/>
    </source>
</evidence>
<protein>
    <recommendedName>
        <fullName evidence="5">DUF333 domain-containing protein</fullName>
    </recommendedName>
</protein>
<keyword evidence="3" id="KW-1185">Reference proteome</keyword>
<reference evidence="1 4" key="3">
    <citation type="submission" date="2018-11" db="EMBL/GenBank/DDBJ databases">
        <title>Complete Genome Sequence of Vbrio mediterranei 117-T6: a Potential Pathogen Bacteria Isolated from the Conchocelis of Pyropia.</title>
        <authorList>
            <person name="Liu Q."/>
        </authorList>
    </citation>
    <scope>NUCLEOTIDE SEQUENCE [LARGE SCALE GENOMIC DNA]</scope>
    <source>
        <strain evidence="1 4">117-T6</strain>
    </source>
</reference>
<evidence type="ECO:0008006" key="5">
    <source>
        <dbReference type="Google" id="ProtNLM"/>
    </source>
</evidence>
<gene>
    <name evidence="2" type="ORF">COR51_15850</name>
    <name evidence="1" type="ORF">ECB94_26550</name>
</gene>
<dbReference type="AlphaFoldDB" id="A0A2S9ZLQ6"/>
<reference evidence="2" key="1">
    <citation type="submission" date="2017-09" db="EMBL/GenBank/DDBJ databases">
        <authorList>
            <person name="Girard L."/>
            <person name="Lami R."/>
            <person name="Suzuki M."/>
            <person name="Baudart J."/>
        </authorList>
    </citation>
    <scope>NUCLEOTIDE SEQUENCE</scope>
    <source>
        <strain evidence="2">17LN0615E</strain>
    </source>
</reference>
<evidence type="ECO:0000313" key="2">
    <source>
        <dbReference type="EMBL" id="PRQ66689.1"/>
    </source>
</evidence>
<dbReference type="EMBL" id="NWTN01000010">
    <property type="protein sequence ID" value="PRQ66689.1"/>
    <property type="molecule type" value="Genomic_DNA"/>
</dbReference>
<accession>A0A2S9ZLQ6</accession>
<sequence>MILVAPLTLFGCANNIHQAPKPVKTEVQHYCEANGGSFISASNECKLEDGNIMDATVYFQDHQPDY</sequence>
<dbReference type="EMBL" id="CP033578">
    <property type="protein sequence ID" value="AYV24794.1"/>
    <property type="molecule type" value="Genomic_DNA"/>
</dbReference>
<dbReference type="Proteomes" id="UP000238163">
    <property type="component" value="Unassembled WGS sequence"/>
</dbReference>
<dbReference type="Proteomes" id="UP000279760">
    <property type="component" value="Chromosome 2"/>
</dbReference>